<feature type="compositionally biased region" description="Low complexity" evidence="1">
    <location>
        <begin position="24"/>
        <end position="36"/>
    </location>
</feature>
<dbReference type="EMBL" id="JYDU01000241">
    <property type="protein sequence ID" value="KRX88296.1"/>
    <property type="molecule type" value="Genomic_DNA"/>
</dbReference>
<dbReference type="Proteomes" id="UP000054995">
    <property type="component" value="Unassembled WGS sequence"/>
</dbReference>
<sequence>MEKKLKREAEEAEEAETIVAEMRSGATPAAGPTASAFKDAETSTSHL</sequence>
<evidence type="ECO:0000313" key="5">
    <source>
        <dbReference type="Proteomes" id="UP000054815"/>
    </source>
</evidence>
<reference evidence="5 6" key="1">
    <citation type="submission" date="2015-01" db="EMBL/GenBank/DDBJ databases">
        <title>Evolution of Trichinella species and genotypes.</title>
        <authorList>
            <person name="Korhonen P.K."/>
            <person name="Edoardo P."/>
            <person name="Giuseppe L.R."/>
            <person name="Gasser R.B."/>
        </authorList>
    </citation>
    <scope>NUCLEOTIDE SEQUENCE [LARGE SCALE GENOMIC DNA]</scope>
    <source>
        <strain evidence="2">ISS141</strain>
        <strain evidence="4">ISS470</strain>
    </source>
</reference>
<dbReference type="EMBL" id="JYDU01000241">
    <property type="protein sequence ID" value="KRX88312.1"/>
    <property type="molecule type" value="Genomic_DNA"/>
</dbReference>
<organism evidence="2 5">
    <name type="scientific">Trichinella pseudospiralis</name>
    <name type="common">Parasitic roundworm</name>
    <dbReference type="NCBI Taxonomy" id="6337"/>
    <lineage>
        <taxon>Eukaryota</taxon>
        <taxon>Metazoa</taxon>
        <taxon>Ecdysozoa</taxon>
        <taxon>Nematoda</taxon>
        <taxon>Enoplea</taxon>
        <taxon>Dorylaimia</taxon>
        <taxon>Trichinellida</taxon>
        <taxon>Trichinellidae</taxon>
        <taxon>Trichinella</taxon>
    </lineage>
</organism>
<evidence type="ECO:0000256" key="1">
    <source>
        <dbReference type="SAM" id="MobiDB-lite"/>
    </source>
</evidence>
<dbReference type="Proteomes" id="UP000054815">
    <property type="component" value="Unassembled WGS sequence"/>
</dbReference>
<evidence type="ECO:0000313" key="2">
    <source>
        <dbReference type="EMBL" id="KRX88296.1"/>
    </source>
</evidence>
<proteinExistence type="predicted"/>
<evidence type="ECO:0000313" key="3">
    <source>
        <dbReference type="EMBL" id="KRX88312.1"/>
    </source>
</evidence>
<accession>A0A0V0XJX4</accession>
<dbReference type="AlphaFoldDB" id="A0A0V0XJX4"/>
<feature type="region of interest" description="Disordered" evidence="1">
    <location>
        <begin position="21"/>
        <end position="47"/>
    </location>
</feature>
<keyword evidence="6" id="KW-1185">Reference proteome</keyword>
<dbReference type="EMBL" id="JYDT01000081">
    <property type="protein sequence ID" value="KRY85871.1"/>
    <property type="molecule type" value="Genomic_DNA"/>
</dbReference>
<gene>
    <name evidence="4" type="ORF">T4D_9303</name>
    <name evidence="3" type="ORF">T4E_1641</name>
    <name evidence="2" type="ORF">T4E_2489</name>
</gene>
<name>A0A0V0XJX4_TRIPS</name>
<evidence type="ECO:0000313" key="4">
    <source>
        <dbReference type="EMBL" id="KRY85871.1"/>
    </source>
</evidence>
<protein>
    <submittedName>
        <fullName evidence="2">Uncharacterized protein</fullName>
    </submittedName>
</protein>
<comment type="caution">
    <text evidence="2">The sequence shown here is derived from an EMBL/GenBank/DDBJ whole genome shotgun (WGS) entry which is preliminary data.</text>
</comment>
<evidence type="ECO:0000313" key="6">
    <source>
        <dbReference type="Proteomes" id="UP000054995"/>
    </source>
</evidence>